<feature type="region of interest" description="Disordered" evidence="1">
    <location>
        <begin position="1"/>
        <end position="25"/>
    </location>
</feature>
<evidence type="ECO:0000313" key="2">
    <source>
        <dbReference type="EMBL" id="XCO00001.1"/>
    </source>
</evidence>
<evidence type="ECO:0008006" key="3">
    <source>
        <dbReference type="Google" id="ProtNLM"/>
    </source>
</evidence>
<reference evidence="2" key="1">
    <citation type="submission" date="2024-06" db="EMBL/GenBank/DDBJ databases">
        <title>Intestivirid acquisition increases across infancy in a wild primate population.</title>
        <authorList>
            <person name="Schneider-Creas I.A."/>
            <person name="Moya I.L."/>
            <person name="Chiou K.L."/>
            <person name="Baniel A."/>
            <person name="Azanaw Haile A."/>
            <person name="Kebede F."/>
            <person name="Abebe B."/>
            <person name="Snyder-Mackler N."/>
            <person name="Varsani A."/>
        </authorList>
    </citation>
    <scope>NUCLEOTIDE SEQUENCE</scope>
    <source>
        <strain evidence="2">Int_RNL_2017_0055_MCB</strain>
    </source>
</reference>
<sequence>MTEIKTNAEVSAQTTATRKVNRRGVSNSTQAVTRLKFHEKDAAQNGLFIAHLDSVSVEWSQNAEGNSFAGLKMPRLVITFASNHADKKERRYAVKTLFPVESNVDTIPGGKSAWMVDSILNFTKHLLDVFYLRGREMTIEEEDALTLDFEDFTEDENGNVEYKSVDPQDVLNGYRKLFDNVAAMMNGSFKALADGETPKPCFKDANGKSITCWIKLLRCVRTKKGWVDVDKSKDLVFPSFVGNGIIELVKTKDGQVLPPVILNIDKVKESITPKQTANDTAKAPSIGVPGMPGAGIGAAVVPPMGGGVGTPVMPGLDPTESDDLPF</sequence>
<name>A0AAU8MHN1_9CAUD</name>
<evidence type="ECO:0000256" key="1">
    <source>
        <dbReference type="SAM" id="MobiDB-lite"/>
    </source>
</evidence>
<accession>A0AAU8MHN1</accession>
<organism evidence="2">
    <name type="scientific">Geladintestivirus 4</name>
    <dbReference type="NCBI Taxonomy" id="3233136"/>
    <lineage>
        <taxon>Viruses</taxon>
        <taxon>Duplodnaviria</taxon>
        <taxon>Heunggongvirae</taxon>
        <taxon>Uroviricota</taxon>
        <taxon>Caudoviricetes</taxon>
        <taxon>Crassvirales</taxon>
    </lineage>
</organism>
<proteinExistence type="predicted"/>
<protein>
    <recommendedName>
        <fullName evidence="3">Single stranded DNA-binding protein</fullName>
    </recommendedName>
</protein>
<dbReference type="EMBL" id="PP965494">
    <property type="protein sequence ID" value="XCO00001.1"/>
    <property type="molecule type" value="Genomic_DNA"/>
</dbReference>